<reference evidence="2 3" key="1">
    <citation type="journal article" date="2020" name="New Microbes New Infect">
        <title>Sellimonas caecigallum sp. nov., description and genome sequence of a new member of the Sellimonas genus isolated from the cecum of feral chicken.</title>
        <authorList>
            <person name="Wongkuna S."/>
            <person name="Ghimire S."/>
            <person name="Antony L."/>
            <person name="Chankhamhaengdecha S."/>
            <person name="Janvilisri T."/>
            <person name="Scaria J."/>
        </authorList>
    </citation>
    <scope>NUCLEOTIDE SEQUENCE [LARGE SCALE GENOMIC DNA]</scope>
    <source>
        <strain evidence="2 3">SW451</strain>
    </source>
</reference>
<accession>A0ABS7L4J4</accession>
<comment type="caution">
    <text evidence="2">The sequence shown here is derived from an EMBL/GenBank/DDBJ whole genome shotgun (WGS) entry which is preliminary data.</text>
</comment>
<evidence type="ECO:0000313" key="2">
    <source>
        <dbReference type="EMBL" id="MBY0757822.1"/>
    </source>
</evidence>
<dbReference type="RefSeq" id="WP_087200147.1">
    <property type="nucleotide sequence ID" value="NZ_CP173660.1"/>
</dbReference>
<dbReference type="Proteomes" id="UP000779049">
    <property type="component" value="Unassembled WGS sequence"/>
</dbReference>
<protein>
    <submittedName>
        <fullName evidence="2">Spore coat associated protein CotJA</fullName>
    </submittedName>
</protein>
<dbReference type="InterPro" id="IPR020256">
    <property type="entry name" value="Spore_coat_CotJA"/>
</dbReference>
<evidence type="ECO:0000256" key="1">
    <source>
        <dbReference type="SAM" id="MobiDB-lite"/>
    </source>
</evidence>
<sequence length="79" mass="9114">MQNYYQRPPMRSPYQNQNPAGCCQKKSCTEELRKEFPVAMAYVPWQKFAAPYPVCKAFVRGTIFEELDKPFLGKGGCRS</sequence>
<proteinExistence type="predicted"/>
<feature type="region of interest" description="Disordered" evidence="1">
    <location>
        <begin position="1"/>
        <end position="20"/>
    </location>
</feature>
<name>A0ABS7L4J4_9FIRM</name>
<gene>
    <name evidence="2" type="ORF">FLB61_01680</name>
</gene>
<dbReference type="EMBL" id="VIRV01000001">
    <property type="protein sequence ID" value="MBY0757822.1"/>
    <property type="molecule type" value="Genomic_DNA"/>
</dbReference>
<dbReference type="Pfam" id="PF11007">
    <property type="entry name" value="CotJA"/>
    <property type="match status" value="1"/>
</dbReference>
<keyword evidence="3" id="KW-1185">Reference proteome</keyword>
<evidence type="ECO:0000313" key="3">
    <source>
        <dbReference type="Proteomes" id="UP000779049"/>
    </source>
</evidence>
<organism evidence="2 3">
    <name type="scientific">Sellimonas caecigallum</name>
    <dbReference type="NCBI Taxonomy" id="2592333"/>
    <lineage>
        <taxon>Bacteria</taxon>
        <taxon>Bacillati</taxon>
        <taxon>Bacillota</taxon>
        <taxon>Clostridia</taxon>
        <taxon>Lachnospirales</taxon>
        <taxon>Lachnospiraceae</taxon>
        <taxon>Sellimonas</taxon>
    </lineage>
</organism>